<name>A0A2P5D0M0_TREOI</name>
<comment type="caution">
    <text evidence="1">The sequence shown here is derived from an EMBL/GenBank/DDBJ whole genome shotgun (WGS) entry which is preliminary data.</text>
</comment>
<dbReference type="CDD" id="cd19368">
    <property type="entry name" value="TenA_C_AtTH2-like"/>
    <property type="match status" value="1"/>
</dbReference>
<dbReference type="EMBL" id="JXTC01000309">
    <property type="protein sequence ID" value="PON66841.1"/>
    <property type="molecule type" value="Genomic_DNA"/>
</dbReference>
<dbReference type="InterPro" id="IPR050967">
    <property type="entry name" value="Thiamine_Salvage_TenA"/>
</dbReference>
<dbReference type="AlphaFoldDB" id="A0A2P5D0M0"/>
<reference evidence="2" key="1">
    <citation type="submission" date="2016-06" db="EMBL/GenBank/DDBJ databases">
        <title>Parallel loss of symbiosis genes in relatives of nitrogen-fixing non-legume Parasponia.</title>
        <authorList>
            <person name="Van Velzen R."/>
            <person name="Holmer R."/>
            <person name="Bu F."/>
            <person name="Rutten L."/>
            <person name="Van Zeijl A."/>
            <person name="Liu W."/>
            <person name="Santuari L."/>
            <person name="Cao Q."/>
            <person name="Sharma T."/>
            <person name="Shen D."/>
            <person name="Roswanjaya Y."/>
            <person name="Wardhani T."/>
            <person name="Kalhor M.S."/>
            <person name="Jansen J."/>
            <person name="Van den Hoogen J."/>
            <person name="Gungor B."/>
            <person name="Hartog M."/>
            <person name="Hontelez J."/>
            <person name="Verver J."/>
            <person name="Yang W.-C."/>
            <person name="Schijlen E."/>
            <person name="Repin R."/>
            <person name="Schilthuizen M."/>
            <person name="Schranz E."/>
            <person name="Heidstra R."/>
            <person name="Miyata K."/>
            <person name="Fedorova E."/>
            <person name="Kohlen W."/>
            <person name="Bisseling T."/>
            <person name="Smit S."/>
            <person name="Geurts R."/>
        </authorList>
    </citation>
    <scope>NUCLEOTIDE SEQUENCE [LARGE SCALE GENOMIC DNA]</scope>
    <source>
        <strain evidence="2">cv. RG33-2</strain>
    </source>
</reference>
<evidence type="ECO:0000313" key="1">
    <source>
        <dbReference type="EMBL" id="PON66841.1"/>
    </source>
</evidence>
<dbReference type="Gene3D" id="1.20.910.10">
    <property type="entry name" value="Heme oxygenase-like"/>
    <property type="match status" value="1"/>
</dbReference>
<accession>A0A2P5D0M0</accession>
<dbReference type="InParanoid" id="A0A2P5D0M0"/>
<sequence>MAEGGGIAKTFWKKYEKQECAFLRFSPFSVSVAAGNLHLQSFHKYICMDLHFLQSFVQAYRIIEDWVIDEVNKKLIRELKECLQKMIQKYRETNLDIWGFKQLPEISGIDLTTDKYLDLLFSTAFGKVEGNHLKDKHGQVPAYTLAVIAPFMRLYVYLAQHILPLTELYPNNTSDHIYKKWLLYYSSQRVQDIAESTEQALNKISASSKNYDLKMIEKLYHQAMKLLVGFFAVQSISQPTVVPLYRVQDVNKRQLAIFSNFSLTRPGIKDRSSLKYLKTEFHDRTSEYYRELKHYIETITASDPAISKFDYDGLCIALKQVTEFKKKTTEKMEESGVMKDLSLDNIQNAIPKPPLFDDWREFFQKTVKAKCPSIQLSVISHFSFGDMIRNAFPSDLEALNVHSDELEYTEDSVTTGKIVKAESPFDKFEDFPEVLKVYIGATVEDLLCLVQADIGIVLGSKILILRKVAERFGVSFIPLLNGVVKNQMELGDWKPKSGILYTVDSFAEIQAFIFGL</sequence>
<dbReference type="SUPFAM" id="SSF48613">
    <property type="entry name" value="Heme oxygenase-like"/>
    <property type="match status" value="1"/>
</dbReference>
<gene>
    <name evidence="1" type="ORF">TorRG33x02_266990</name>
</gene>
<dbReference type="STRING" id="63057.A0A2P5D0M0"/>
<proteinExistence type="predicted"/>
<dbReference type="PANTHER" id="PTHR43198:SF9">
    <property type="entry name" value="AMINOPYRIMIDINE AMINOHYDROLASE, MITOCHONDRIAL ISOFORM X1-RELATED"/>
    <property type="match status" value="1"/>
</dbReference>
<dbReference type="PANTHER" id="PTHR43198">
    <property type="entry name" value="BIFUNCTIONAL TH2 PROTEIN"/>
    <property type="match status" value="1"/>
</dbReference>
<protein>
    <submittedName>
        <fullName evidence="1">Heme oxygenase-like, multi-helical</fullName>
    </submittedName>
</protein>
<keyword evidence="2" id="KW-1185">Reference proteome</keyword>
<organism evidence="1 2">
    <name type="scientific">Trema orientale</name>
    <name type="common">Charcoal tree</name>
    <name type="synonym">Celtis orientalis</name>
    <dbReference type="NCBI Taxonomy" id="63057"/>
    <lineage>
        <taxon>Eukaryota</taxon>
        <taxon>Viridiplantae</taxon>
        <taxon>Streptophyta</taxon>
        <taxon>Embryophyta</taxon>
        <taxon>Tracheophyta</taxon>
        <taxon>Spermatophyta</taxon>
        <taxon>Magnoliopsida</taxon>
        <taxon>eudicotyledons</taxon>
        <taxon>Gunneridae</taxon>
        <taxon>Pentapetalae</taxon>
        <taxon>rosids</taxon>
        <taxon>fabids</taxon>
        <taxon>Rosales</taxon>
        <taxon>Cannabaceae</taxon>
        <taxon>Trema</taxon>
    </lineage>
</organism>
<dbReference type="GO" id="GO:0005829">
    <property type="term" value="C:cytosol"/>
    <property type="evidence" value="ECO:0007669"/>
    <property type="project" value="TreeGrafter"/>
</dbReference>
<dbReference type="Proteomes" id="UP000237000">
    <property type="component" value="Unassembled WGS sequence"/>
</dbReference>
<dbReference type="InterPro" id="IPR016084">
    <property type="entry name" value="Haem_Oase-like_multi-hlx"/>
</dbReference>
<dbReference type="OrthoDB" id="10028886at2759"/>
<evidence type="ECO:0000313" key="2">
    <source>
        <dbReference type="Proteomes" id="UP000237000"/>
    </source>
</evidence>